<name>A0A1X1ULZ6_9MYCO</name>
<dbReference type="OrthoDB" id="4741091at2"/>
<accession>A0A1X1ULZ6</accession>
<dbReference type="RefSeq" id="WP_085199151.1">
    <property type="nucleotide sequence ID" value="NZ_JACKVI010000003.1"/>
</dbReference>
<keyword evidence="4" id="KW-0143">Chaperone</keyword>
<dbReference type="AlphaFoldDB" id="A0A1X1ULZ6"/>
<evidence type="ECO:0000313" key="5">
    <source>
        <dbReference type="EMBL" id="ORV57817.1"/>
    </source>
</evidence>
<gene>
    <name evidence="5" type="ORF">AWC06_20960</name>
</gene>
<proteinExistence type="inferred from homology"/>
<keyword evidence="3" id="KW-0963">Cytoplasm</keyword>
<organism evidence="5 6">
    <name type="scientific">Mycobacterium fragae</name>
    <dbReference type="NCBI Taxonomy" id="1260918"/>
    <lineage>
        <taxon>Bacteria</taxon>
        <taxon>Bacillati</taxon>
        <taxon>Actinomycetota</taxon>
        <taxon>Actinomycetes</taxon>
        <taxon>Mycobacteriales</taxon>
        <taxon>Mycobacteriaceae</taxon>
        <taxon>Mycobacterium</taxon>
    </lineage>
</organism>
<comment type="subcellular location">
    <subcellularLocation>
        <location evidence="1">Cytoplasm</location>
    </subcellularLocation>
</comment>
<reference evidence="5 6" key="1">
    <citation type="submission" date="2016-01" db="EMBL/GenBank/DDBJ databases">
        <title>The new phylogeny of the genus Mycobacterium.</title>
        <authorList>
            <person name="Tarcisio F."/>
            <person name="Conor M."/>
            <person name="Antonella G."/>
            <person name="Elisabetta G."/>
            <person name="Giulia F.S."/>
            <person name="Sara T."/>
            <person name="Anna F."/>
            <person name="Clotilde B."/>
            <person name="Roberto B."/>
            <person name="Veronica D.S."/>
            <person name="Fabio R."/>
            <person name="Monica P."/>
            <person name="Olivier J."/>
            <person name="Enrico T."/>
            <person name="Nicola S."/>
        </authorList>
    </citation>
    <scope>NUCLEOTIDE SEQUENCE [LARGE SCALE GENOMIC DNA]</scope>
    <source>
        <strain evidence="5 6">DSM 45731</strain>
    </source>
</reference>
<evidence type="ECO:0000256" key="2">
    <source>
        <dbReference type="ARBA" id="ARBA00006411"/>
    </source>
</evidence>
<dbReference type="InterPro" id="IPR025734">
    <property type="entry name" value="EspG"/>
</dbReference>
<comment type="similarity">
    <text evidence="2">Belongs to the EspG family.</text>
</comment>
<evidence type="ECO:0000256" key="3">
    <source>
        <dbReference type="ARBA" id="ARBA00022490"/>
    </source>
</evidence>
<keyword evidence="6" id="KW-1185">Reference proteome</keyword>
<dbReference type="Pfam" id="PF14011">
    <property type="entry name" value="ESX-1_EspG"/>
    <property type="match status" value="1"/>
</dbReference>
<dbReference type="Proteomes" id="UP000194000">
    <property type="component" value="Unassembled WGS sequence"/>
</dbReference>
<comment type="caution">
    <text evidence="5">The sequence shown here is derived from an EMBL/GenBank/DDBJ whole genome shotgun (WGS) entry which is preliminary data.</text>
</comment>
<evidence type="ECO:0000313" key="6">
    <source>
        <dbReference type="Proteomes" id="UP000194000"/>
    </source>
</evidence>
<protein>
    <submittedName>
        <fullName evidence="5">Secretion protein EspG</fullName>
    </submittedName>
</protein>
<sequence>MLTTTVDGLWVLQVLTGIEVLAPELALRPILPSVETAPMALAHPIAAELRAAGVIDESGNVDATVVEWLTVLARRDVALLMYAQRTDDDAPAKAILARFAQWWVVMERSEELIRISGAGTSSSESAANDVVIRQIERLCGTQEPAPLQPVTLDVDEVMVGVNSRETLRKQLLRQQVDADQLQILMSAADMRRSARAFIVAIQSGVDTDQPTRKHIEQSVVTIVDTPEGRLVGEHFVSSGKRWMIIAPGTASSIASAVNQMVRRLPANEEWYSYRKVV</sequence>
<dbReference type="STRING" id="1260918.AWC06_20960"/>
<dbReference type="EMBL" id="LQOW01000028">
    <property type="protein sequence ID" value="ORV57817.1"/>
    <property type="molecule type" value="Genomic_DNA"/>
</dbReference>
<evidence type="ECO:0000256" key="4">
    <source>
        <dbReference type="ARBA" id="ARBA00023186"/>
    </source>
</evidence>
<dbReference type="GO" id="GO:0005737">
    <property type="term" value="C:cytoplasm"/>
    <property type="evidence" value="ECO:0007669"/>
    <property type="project" value="UniProtKB-SubCell"/>
</dbReference>
<evidence type="ECO:0000256" key="1">
    <source>
        <dbReference type="ARBA" id="ARBA00004496"/>
    </source>
</evidence>